<sequence length="336" mass="35561">MNTSQSVSRTSCLIRHSVLAVAAVFGLAASQAAMAAWPDDKPIRVVVPFPPGSSPDILARTITEPLAEALNQAIVIENRAGAGGNIGTRQVAQADPDGYSLLYTINGPLVTAPILYKNTLGYDPLKDLAPISLIATSPNVLIANKELGTPDLASFVAKVKADPDKYNYGSVGPGSASHLAMEMFTNDADLDLAHIPYSGFPNVINAILAGDIQASFMVPAIAMSQVKAGKIDALAISNLTPVDTLPGIPALAENGFPGFEAISWNAMLAPAGTDPEILNRVSSEITRIMQDPAVVEKFKSVYFNPVGSDPEELTELIEREQSTWNPVIEKLNISLE</sequence>
<evidence type="ECO:0000313" key="4">
    <source>
        <dbReference type="Proteomes" id="UP000244571"/>
    </source>
</evidence>
<reference evidence="3 4" key="1">
    <citation type="submission" date="2018-04" db="EMBL/GenBank/DDBJ databases">
        <title>Bordetella sp. HZ20 isolated from seawater.</title>
        <authorList>
            <person name="Sun C."/>
        </authorList>
    </citation>
    <scope>NUCLEOTIDE SEQUENCE [LARGE SCALE GENOMIC DNA]</scope>
    <source>
        <strain evidence="3 4">HZ20</strain>
    </source>
</reference>
<evidence type="ECO:0000256" key="2">
    <source>
        <dbReference type="SAM" id="SignalP"/>
    </source>
</evidence>
<dbReference type="Proteomes" id="UP000244571">
    <property type="component" value="Chromosome"/>
</dbReference>
<dbReference type="PANTHER" id="PTHR42928">
    <property type="entry name" value="TRICARBOXYLATE-BINDING PROTEIN"/>
    <property type="match status" value="1"/>
</dbReference>
<protein>
    <submittedName>
        <fullName evidence="3">ABC transporter substrate-binding protein</fullName>
    </submittedName>
</protein>
<name>A0A2R4XP68_9BURK</name>
<comment type="similarity">
    <text evidence="1">Belongs to the UPF0065 (bug) family.</text>
</comment>
<dbReference type="Pfam" id="PF03401">
    <property type="entry name" value="TctC"/>
    <property type="match status" value="1"/>
</dbReference>
<dbReference type="Gene3D" id="3.40.190.10">
    <property type="entry name" value="Periplasmic binding protein-like II"/>
    <property type="match status" value="1"/>
</dbReference>
<feature type="signal peptide" evidence="2">
    <location>
        <begin position="1"/>
        <end position="35"/>
    </location>
</feature>
<dbReference type="PANTHER" id="PTHR42928:SF5">
    <property type="entry name" value="BLR1237 PROTEIN"/>
    <property type="match status" value="1"/>
</dbReference>
<dbReference type="OrthoDB" id="8678477at2"/>
<dbReference type="KEGG" id="boz:DBV39_00490"/>
<dbReference type="AlphaFoldDB" id="A0A2R4XP68"/>
<keyword evidence="4" id="KW-1185">Reference proteome</keyword>
<gene>
    <name evidence="3" type="ORF">DBV39_00490</name>
</gene>
<evidence type="ECO:0000313" key="3">
    <source>
        <dbReference type="EMBL" id="AWB35548.1"/>
    </source>
</evidence>
<keyword evidence="2" id="KW-0732">Signal</keyword>
<dbReference type="InterPro" id="IPR042100">
    <property type="entry name" value="Bug_dom1"/>
</dbReference>
<proteinExistence type="inferred from homology"/>
<feature type="chain" id="PRO_5015348376" evidence="2">
    <location>
        <begin position="36"/>
        <end position="336"/>
    </location>
</feature>
<dbReference type="InterPro" id="IPR005064">
    <property type="entry name" value="BUG"/>
</dbReference>
<organism evidence="3 4">
    <name type="scientific">Orrella marina</name>
    <dbReference type="NCBI Taxonomy" id="2163011"/>
    <lineage>
        <taxon>Bacteria</taxon>
        <taxon>Pseudomonadati</taxon>
        <taxon>Pseudomonadota</taxon>
        <taxon>Betaproteobacteria</taxon>
        <taxon>Burkholderiales</taxon>
        <taxon>Alcaligenaceae</taxon>
        <taxon>Orrella</taxon>
    </lineage>
</organism>
<accession>A0A2R4XP68</accession>
<evidence type="ECO:0000256" key="1">
    <source>
        <dbReference type="ARBA" id="ARBA00006987"/>
    </source>
</evidence>
<dbReference type="EMBL" id="CP028901">
    <property type="protein sequence ID" value="AWB35548.1"/>
    <property type="molecule type" value="Genomic_DNA"/>
</dbReference>
<dbReference type="CDD" id="cd07012">
    <property type="entry name" value="PBP2_Bug_TTT"/>
    <property type="match status" value="1"/>
</dbReference>
<dbReference type="Gene3D" id="3.40.190.150">
    <property type="entry name" value="Bordetella uptake gene, domain 1"/>
    <property type="match status" value="1"/>
</dbReference>
<dbReference type="PIRSF" id="PIRSF017082">
    <property type="entry name" value="YflP"/>
    <property type="match status" value="1"/>
</dbReference>
<dbReference type="SUPFAM" id="SSF53850">
    <property type="entry name" value="Periplasmic binding protein-like II"/>
    <property type="match status" value="1"/>
</dbReference>